<sequence length="481" mass="55446">MLISNGMNEKKPFYITTTIPYVNADPHIGFALELVQADAMARYHRLLGRDVFFSTGTDEHGQKILEASEREGKNVKDYVDHYAQKFLELKDLLNLSNDNFIRTTNPEHVKAAQAFWRLCDQKGDIYKKIYRGLYCVGCEKFITEKDLMDGFCSFHPNKKPEIVEEENYFFRLSNYKKQLLEYLSNEKTIIPKWRRIEAIDYVSDGMEDFSISRDKKRFSWGVPVPNDDTQVMYVWFDALVNYLSTLGWPNSHGIYEKFWENGEKVQVAGKDMVKFQSVMWQGMLMSAGLPTTDSVVYHGFITGEGGIKMSKSIGNVINPNEIVKEYGTDALRYFLLREISTFEDSPFTMERFKEAYNANLANGLGNLVSRILTMVENYAIRTTVVGAALSDPDLDVFDIKKYMDKIWLKIQELDKIIQEKEPYKVFKTNPEEAKIIVADLFMKLASIGYSLKSIMPETSQHILSCLSGHKKPETPLFPRKD</sequence>
<evidence type="ECO:0000313" key="14">
    <source>
        <dbReference type="Proteomes" id="UP000033998"/>
    </source>
</evidence>
<dbReference type="PRINTS" id="PR01041">
    <property type="entry name" value="TRNASYNTHMET"/>
</dbReference>
<dbReference type="FunFam" id="2.170.220.10:FF:000001">
    <property type="entry name" value="methionine--tRNA ligase, mitochondrial"/>
    <property type="match status" value="1"/>
</dbReference>
<dbReference type="Gene3D" id="1.10.730.10">
    <property type="entry name" value="Isoleucyl-tRNA Synthetase, Domain 1"/>
    <property type="match status" value="1"/>
</dbReference>
<dbReference type="Gene3D" id="2.170.220.10">
    <property type="match status" value="1"/>
</dbReference>
<dbReference type="NCBIfam" id="TIGR00398">
    <property type="entry name" value="metG"/>
    <property type="match status" value="1"/>
</dbReference>
<keyword evidence="5 11" id="KW-0547">Nucleotide-binding</keyword>
<reference evidence="13 14" key="1">
    <citation type="journal article" date="2015" name="Nature">
        <title>rRNA introns, odd ribosomes, and small enigmatic genomes across a large radiation of phyla.</title>
        <authorList>
            <person name="Brown C.T."/>
            <person name="Hug L.A."/>
            <person name="Thomas B.C."/>
            <person name="Sharon I."/>
            <person name="Castelle C.J."/>
            <person name="Singh A."/>
            <person name="Wilkins M.J."/>
            <person name="Williams K.H."/>
            <person name="Banfield J.F."/>
        </authorList>
    </citation>
    <scope>NUCLEOTIDE SEQUENCE [LARGE SCALE GENOMIC DNA]</scope>
</reference>
<dbReference type="CDD" id="cd00814">
    <property type="entry name" value="MetRS_core"/>
    <property type="match status" value="1"/>
</dbReference>
<comment type="function">
    <text evidence="1">Is required not only for elongation of protein synthesis but also for the initiation of all mRNA translation through initiator tRNA(fMet) aminoacylation.</text>
</comment>
<dbReference type="InterPro" id="IPR033911">
    <property type="entry name" value="MetRS_core"/>
</dbReference>
<dbReference type="SUPFAM" id="SSF47323">
    <property type="entry name" value="Anticodon-binding domain of a subclass of class I aminoacyl-tRNA synthetases"/>
    <property type="match status" value="1"/>
</dbReference>
<comment type="catalytic activity">
    <reaction evidence="10">
        <text>tRNA(Met) + L-methionine + ATP = L-methionyl-tRNA(Met) + AMP + diphosphate</text>
        <dbReference type="Rhea" id="RHEA:13481"/>
        <dbReference type="Rhea" id="RHEA-COMP:9667"/>
        <dbReference type="Rhea" id="RHEA-COMP:9698"/>
        <dbReference type="ChEBI" id="CHEBI:30616"/>
        <dbReference type="ChEBI" id="CHEBI:33019"/>
        <dbReference type="ChEBI" id="CHEBI:57844"/>
        <dbReference type="ChEBI" id="CHEBI:78442"/>
        <dbReference type="ChEBI" id="CHEBI:78530"/>
        <dbReference type="ChEBI" id="CHEBI:456215"/>
        <dbReference type="EC" id="6.1.1.10"/>
    </reaction>
</comment>
<accession>A0A837HQI3</accession>
<comment type="caution">
    <text evidence="13">The sequence shown here is derived from an EMBL/GenBank/DDBJ whole genome shotgun (WGS) entry which is preliminary data.</text>
</comment>
<keyword evidence="4 11" id="KW-0436">Ligase</keyword>
<comment type="similarity">
    <text evidence="11">Belongs to the class-I aminoacyl-tRNA synthetase family.</text>
</comment>
<dbReference type="GO" id="GO:0006431">
    <property type="term" value="P:methionyl-tRNA aminoacylation"/>
    <property type="evidence" value="ECO:0007669"/>
    <property type="project" value="InterPro"/>
</dbReference>
<keyword evidence="6 11" id="KW-0067">ATP-binding</keyword>
<evidence type="ECO:0000256" key="5">
    <source>
        <dbReference type="ARBA" id="ARBA00022741"/>
    </source>
</evidence>
<name>A0A837HQI3_9BACT</name>
<evidence type="ECO:0000259" key="12">
    <source>
        <dbReference type="Pfam" id="PF09334"/>
    </source>
</evidence>
<dbReference type="PANTHER" id="PTHR43326:SF1">
    <property type="entry name" value="METHIONINE--TRNA LIGASE, MITOCHONDRIAL"/>
    <property type="match status" value="1"/>
</dbReference>
<dbReference type="GO" id="GO:0005524">
    <property type="term" value="F:ATP binding"/>
    <property type="evidence" value="ECO:0007669"/>
    <property type="project" value="UniProtKB-KW"/>
</dbReference>
<evidence type="ECO:0000313" key="13">
    <source>
        <dbReference type="EMBL" id="KKR01710.1"/>
    </source>
</evidence>
<organism evidence="13 14">
    <name type="scientific">Candidatus Nomurabacteria bacterium GW2011_GWD2_39_12</name>
    <dbReference type="NCBI Taxonomy" id="1618759"/>
    <lineage>
        <taxon>Bacteria</taxon>
        <taxon>Candidatus Nomuraibacteriota</taxon>
    </lineage>
</organism>
<dbReference type="SUPFAM" id="SSF52374">
    <property type="entry name" value="Nucleotidylyl transferase"/>
    <property type="match status" value="1"/>
</dbReference>
<dbReference type="InterPro" id="IPR014729">
    <property type="entry name" value="Rossmann-like_a/b/a_fold"/>
</dbReference>
<evidence type="ECO:0000256" key="3">
    <source>
        <dbReference type="ARBA" id="ARBA00018753"/>
    </source>
</evidence>
<evidence type="ECO:0000256" key="7">
    <source>
        <dbReference type="ARBA" id="ARBA00022917"/>
    </source>
</evidence>
<evidence type="ECO:0000256" key="1">
    <source>
        <dbReference type="ARBA" id="ARBA00003314"/>
    </source>
</evidence>
<dbReference type="InterPro" id="IPR023457">
    <property type="entry name" value="Met-tRNA_synth_2"/>
</dbReference>
<evidence type="ECO:0000256" key="10">
    <source>
        <dbReference type="ARBA" id="ARBA00047364"/>
    </source>
</evidence>
<dbReference type="InterPro" id="IPR014758">
    <property type="entry name" value="Met-tRNA_synth"/>
</dbReference>
<dbReference type="EC" id="6.1.1.10" evidence="2"/>
<keyword evidence="8 11" id="KW-0030">Aminoacyl-tRNA synthetase</keyword>
<dbReference type="Proteomes" id="UP000033998">
    <property type="component" value="Unassembled WGS sequence"/>
</dbReference>
<dbReference type="Pfam" id="PF09334">
    <property type="entry name" value="tRNA-synt_1g"/>
    <property type="match status" value="1"/>
</dbReference>
<evidence type="ECO:0000256" key="4">
    <source>
        <dbReference type="ARBA" id="ARBA00022598"/>
    </source>
</evidence>
<gene>
    <name evidence="13" type="ORF">UT27_C0006G0022</name>
</gene>
<dbReference type="Gene3D" id="3.40.50.620">
    <property type="entry name" value="HUPs"/>
    <property type="match status" value="1"/>
</dbReference>
<dbReference type="GO" id="GO:0004825">
    <property type="term" value="F:methionine-tRNA ligase activity"/>
    <property type="evidence" value="ECO:0007669"/>
    <property type="project" value="UniProtKB-EC"/>
</dbReference>
<dbReference type="InterPro" id="IPR009080">
    <property type="entry name" value="tRNAsynth_Ia_anticodon-bd"/>
</dbReference>
<dbReference type="PANTHER" id="PTHR43326">
    <property type="entry name" value="METHIONYL-TRNA SYNTHETASE"/>
    <property type="match status" value="1"/>
</dbReference>
<dbReference type="AlphaFoldDB" id="A0A837HQI3"/>
<evidence type="ECO:0000256" key="11">
    <source>
        <dbReference type="RuleBase" id="RU363039"/>
    </source>
</evidence>
<evidence type="ECO:0000256" key="6">
    <source>
        <dbReference type="ARBA" id="ARBA00022840"/>
    </source>
</evidence>
<dbReference type="EMBL" id="LBWE01000006">
    <property type="protein sequence ID" value="KKR01710.1"/>
    <property type="molecule type" value="Genomic_DNA"/>
</dbReference>
<feature type="domain" description="Methionyl/Leucyl tRNA synthetase" evidence="12">
    <location>
        <begin position="145"/>
        <end position="371"/>
    </location>
</feature>
<keyword evidence="7 11" id="KW-0648">Protein biosynthesis</keyword>
<proteinExistence type="inferred from homology"/>
<evidence type="ECO:0000256" key="2">
    <source>
        <dbReference type="ARBA" id="ARBA00012838"/>
    </source>
</evidence>
<dbReference type="InterPro" id="IPR015413">
    <property type="entry name" value="Methionyl/Leucyl_tRNA_Synth"/>
</dbReference>
<protein>
    <recommendedName>
        <fullName evidence="3">Methionine--tRNA ligase</fullName>
        <ecNumber evidence="2">6.1.1.10</ecNumber>
    </recommendedName>
    <alternativeName>
        <fullName evidence="9">Methionyl-tRNA synthetase</fullName>
    </alternativeName>
</protein>
<evidence type="ECO:0000256" key="9">
    <source>
        <dbReference type="ARBA" id="ARBA00030904"/>
    </source>
</evidence>
<evidence type="ECO:0000256" key="8">
    <source>
        <dbReference type="ARBA" id="ARBA00023146"/>
    </source>
</evidence>